<dbReference type="InterPro" id="IPR011006">
    <property type="entry name" value="CheY-like_superfamily"/>
</dbReference>
<dbReference type="Gene3D" id="3.40.50.2300">
    <property type="match status" value="1"/>
</dbReference>
<dbReference type="PROSITE" id="PS50110">
    <property type="entry name" value="RESPONSE_REGULATORY"/>
    <property type="match status" value="1"/>
</dbReference>
<evidence type="ECO:0000259" key="10">
    <source>
        <dbReference type="PROSITE" id="PS50110"/>
    </source>
</evidence>
<dbReference type="RefSeq" id="WP_061994712.1">
    <property type="nucleotide sequence ID" value="NZ_JAAGPU010000031.1"/>
</dbReference>
<sequence length="224" mass="26313">MSKILIVEDEKKLRDVMKLYLNKEGYEIICAKDGFEGNELIENETFDLIILDVMIPKKDGWSLLRKSKSLNSKVPVIMITARGDEEDRIFGLELGADDYMVKPISMRELVLRVKLRINTIKENKCENFKIDNLIVDVEKHLVKEFGSIITLTPKEFDLMTFLIRNMNIVFNREQLLEKVWGYDFIGDSRTIDTHVKNLREKIKYFNENLKTVWGVGYKLEDRNE</sequence>
<dbReference type="GO" id="GO:0032993">
    <property type="term" value="C:protein-DNA complex"/>
    <property type="evidence" value="ECO:0007669"/>
    <property type="project" value="TreeGrafter"/>
</dbReference>
<dbReference type="PROSITE" id="PS51755">
    <property type="entry name" value="OMPR_PHOB"/>
    <property type="match status" value="1"/>
</dbReference>
<dbReference type="InterPro" id="IPR036388">
    <property type="entry name" value="WH-like_DNA-bd_sf"/>
</dbReference>
<evidence type="ECO:0000256" key="7">
    <source>
        <dbReference type="ARBA" id="ARBA00024867"/>
    </source>
</evidence>
<name>A0A6M0H5Z4_9CLOT</name>
<evidence type="ECO:0000256" key="5">
    <source>
        <dbReference type="ARBA" id="ARBA00023125"/>
    </source>
</evidence>
<feature type="domain" description="Response regulatory" evidence="10">
    <location>
        <begin position="3"/>
        <end position="117"/>
    </location>
</feature>
<dbReference type="GO" id="GO:0000156">
    <property type="term" value="F:phosphorelay response regulator activity"/>
    <property type="evidence" value="ECO:0007669"/>
    <property type="project" value="TreeGrafter"/>
</dbReference>
<feature type="DNA-binding region" description="OmpR/PhoB-type" evidence="9">
    <location>
        <begin position="125"/>
        <end position="221"/>
    </location>
</feature>
<reference evidence="12 13" key="1">
    <citation type="submission" date="2020-02" db="EMBL/GenBank/DDBJ databases">
        <title>Genome assembly of a novel Clostridium senegalense strain.</title>
        <authorList>
            <person name="Gupta T.B."/>
            <person name="Jauregui R."/>
            <person name="Maclean P."/>
            <person name="Nawarathana A."/>
            <person name="Brightwell G."/>
        </authorList>
    </citation>
    <scope>NUCLEOTIDE SEQUENCE [LARGE SCALE GENOMIC DNA]</scope>
    <source>
        <strain evidence="12 13">AGRFS4</strain>
    </source>
</reference>
<dbReference type="EMBL" id="JAAGPU010000031">
    <property type="protein sequence ID" value="NEU06039.1"/>
    <property type="molecule type" value="Genomic_DNA"/>
</dbReference>
<dbReference type="InterPro" id="IPR001867">
    <property type="entry name" value="OmpR/PhoB-type_DNA-bd"/>
</dbReference>
<evidence type="ECO:0000256" key="6">
    <source>
        <dbReference type="ARBA" id="ARBA00023163"/>
    </source>
</evidence>
<gene>
    <name evidence="12" type="ORF">G3M99_14480</name>
</gene>
<keyword evidence="3" id="KW-0902">Two-component regulatory system</keyword>
<accession>A0A6M0H5Z4</accession>
<dbReference type="GO" id="GO:0000976">
    <property type="term" value="F:transcription cis-regulatory region binding"/>
    <property type="evidence" value="ECO:0007669"/>
    <property type="project" value="TreeGrafter"/>
</dbReference>
<keyword evidence="13" id="KW-1185">Reference proteome</keyword>
<keyword evidence="2 8" id="KW-0597">Phosphoprotein</keyword>
<evidence type="ECO:0000256" key="9">
    <source>
        <dbReference type="PROSITE-ProRule" id="PRU01091"/>
    </source>
</evidence>
<protein>
    <recommendedName>
        <fullName evidence="1">Stage 0 sporulation protein A homolog</fullName>
    </recommendedName>
</protein>
<dbReference type="FunFam" id="3.40.50.2300:FF:000001">
    <property type="entry name" value="DNA-binding response regulator PhoB"/>
    <property type="match status" value="1"/>
</dbReference>
<dbReference type="InterPro" id="IPR001789">
    <property type="entry name" value="Sig_transdc_resp-reg_receiver"/>
</dbReference>
<dbReference type="SMART" id="SM00448">
    <property type="entry name" value="REC"/>
    <property type="match status" value="1"/>
</dbReference>
<dbReference type="InterPro" id="IPR039420">
    <property type="entry name" value="WalR-like"/>
</dbReference>
<keyword evidence="6" id="KW-0804">Transcription</keyword>
<dbReference type="Proteomes" id="UP000481872">
    <property type="component" value="Unassembled WGS sequence"/>
</dbReference>
<dbReference type="Gene3D" id="1.10.10.10">
    <property type="entry name" value="Winged helix-like DNA-binding domain superfamily/Winged helix DNA-binding domain"/>
    <property type="match status" value="1"/>
</dbReference>
<dbReference type="PANTHER" id="PTHR48111">
    <property type="entry name" value="REGULATOR OF RPOS"/>
    <property type="match status" value="1"/>
</dbReference>
<keyword evidence="5 9" id="KW-0238">DNA-binding</keyword>
<evidence type="ECO:0000256" key="8">
    <source>
        <dbReference type="PROSITE-ProRule" id="PRU00169"/>
    </source>
</evidence>
<evidence type="ECO:0000259" key="11">
    <source>
        <dbReference type="PROSITE" id="PS51755"/>
    </source>
</evidence>
<evidence type="ECO:0000256" key="1">
    <source>
        <dbReference type="ARBA" id="ARBA00018672"/>
    </source>
</evidence>
<keyword evidence="4" id="KW-0805">Transcription regulation</keyword>
<comment type="caution">
    <text evidence="12">The sequence shown here is derived from an EMBL/GenBank/DDBJ whole genome shotgun (WGS) entry which is preliminary data.</text>
</comment>
<proteinExistence type="predicted"/>
<dbReference type="PANTHER" id="PTHR48111:SF40">
    <property type="entry name" value="PHOSPHATE REGULON TRANSCRIPTIONAL REGULATORY PROTEIN PHOB"/>
    <property type="match status" value="1"/>
</dbReference>
<evidence type="ECO:0000256" key="2">
    <source>
        <dbReference type="ARBA" id="ARBA00022553"/>
    </source>
</evidence>
<dbReference type="FunFam" id="1.10.10.10:FF:000018">
    <property type="entry name" value="DNA-binding response regulator ResD"/>
    <property type="match status" value="1"/>
</dbReference>
<comment type="function">
    <text evidence="7">May play the central regulatory role in sporulation. It may be an element of the effector pathway responsible for the activation of sporulation genes in response to nutritional stress. Spo0A may act in concert with spo0H (a sigma factor) to control the expression of some genes that are critical to the sporulation process.</text>
</comment>
<evidence type="ECO:0000256" key="3">
    <source>
        <dbReference type="ARBA" id="ARBA00023012"/>
    </source>
</evidence>
<organism evidence="12 13">
    <name type="scientific">Clostridium senegalense</name>
    <dbReference type="NCBI Taxonomy" id="1465809"/>
    <lineage>
        <taxon>Bacteria</taxon>
        <taxon>Bacillati</taxon>
        <taxon>Bacillota</taxon>
        <taxon>Clostridia</taxon>
        <taxon>Eubacteriales</taxon>
        <taxon>Clostridiaceae</taxon>
        <taxon>Clostridium</taxon>
    </lineage>
</organism>
<dbReference type="AlphaFoldDB" id="A0A6M0H5Z4"/>
<feature type="modified residue" description="4-aspartylphosphate" evidence="8">
    <location>
        <position position="52"/>
    </location>
</feature>
<dbReference type="Pfam" id="PF00486">
    <property type="entry name" value="Trans_reg_C"/>
    <property type="match status" value="1"/>
</dbReference>
<dbReference type="Gene3D" id="6.10.250.690">
    <property type="match status" value="1"/>
</dbReference>
<dbReference type="CDD" id="cd17574">
    <property type="entry name" value="REC_OmpR"/>
    <property type="match status" value="1"/>
</dbReference>
<dbReference type="SUPFAM" id="SSF52172">
    <property type="entry name" value="CheY-like"/>
    <property type="match status" value="1"/>
</dbReference>
<evidence type="ECO:0000313" key="13">
    <source>
        <dbReference type="Proteomes" id="UP000481872"/>
    </source>
</evidence>
<evidence type="ECO:0000313" key="12">
    <source>
        <dbReference type="EMBL" id="NEU06039.1"/>
    </source>
</evidence>
<dbReference type="Pfam" id="PF00072">
    <property type="entry name" value="Response_reg"/>
    <property type="match status" value="1"/>
</dbReference>
<dbReference type="CDD" id="cd00383">
    <property type="entry name" value="trans_reg_C"/>
    <property type="match status" value="1"/>
</dbReference>
<dbReference type="GO" id="GO:0005829">
    <property type="term" value="C:cytosol"/>
    <property type="evidence" value="ECO:0007669"/>
    <property type="project" value="TreeGrafter"/>
</dbReference>
<evidence type="ECO:0000256" key="4">
    <source>
        <dbReference type="ARBA" id="ARBA00023015"/>
    </source>
</evidence>
<dbReference type="SMART" id="SM00862">
    <property type="entry name" value="Trans_reg_C"/>
    <property type="match status" value="1"/>
</dbReference>
<dbReference type="GO" id="GO:0006355">
    <property type="term" value="P:regulation of DNA-templated transcription"/>
    <property type="evidence" value="ECO:0007669"/>
    <property type="project" value="InterPro"/>
</dbReference>
<feature type="domain" description="OmpR/PhoB-type" evidence="11">
    <location>
        <begin position="125"/>
        <end position="221"/>
    </location>
</feature>